<proteinExistence type="inferred from homology"/>
<comment type="similarity">
    <text evidence="2 7">Belongs to the EMP24/GP25L family.</text>
</comment>
<evidence type="ECO:0000313" key="12">
    <source>
        <dbReference type="EMBL" id="CAD9209862.1"/>
    </source>
</evidence>
<evidence type="ECO:0000259" key="11">
    <source>
        <dbReference type="PROSITE" id="PS50866"/>
    </source>
</evidence>
<dbReference type="PANTHER" id="PTHR22811">
    <property type="entry name" value="TRANSMEMBRANE EMP24 DOMAIN-CONTAINING PROTEIN"/>
    <property type="match status" value="1"/>
</dbReference>
<evidence type="ECO:0000256" key="3">
    <source>
        <dbReference type="ARBA" id="ARBA00022692"/>
    </source>
</evidence>
<protein>
    <recommendedName>
        <fullName evidence="11">GOLD domain-containing protein</fullName>
    </recommendedName>
</protein>
<dbReference type="EMBL" id="HBGG01023281">
    <property type="protein sequence ID" value="CAD9209862.1"/>
    <property type="molecule type" value="Transcribed_RNA"/>
</dbReference>
<reference evidence="12" key="1">
    <citation type="submission" date="2021-01" db="EMBL/GenBank/DDBJ databases">
        <authorList>
            <person name="Corre E."/>
            <person name="Pelletier E."/>
            <person name="Niang G."/>
            <person name="Scheremetjew M."/>
            <person name="Finn R."/>
            <person name="Kale V."/>
            <person name="Holt S."/>
            <person name="Cochrane G."/>
            <person name="Meng A."/>
            <person name="Brown T."/>
            <person name="Cohen L."/>
        </authorList>
    </citation>
    <scope>NUCLEOTIDE SEQUENCE</scope>
    <source>
        <strain evidence="12">PLY429</strain>
    </source>
</reference>
<evidence type="ECO:0000256" key="5">
    <source>
        <dbReference type="ARBA" id="ARBA00022989"/>
    </source>
</evidence>
<evidence type="ECO:0000256" key="1">
    <source>
        <dbReference type="ARBA" id="ARBA00004479"/>
    </source>
</evidence>
<keyword evidence="8" id="KW-0175">Coiled coil</keyword>
<keyword evidence="6 9" id="KW-0472">Membrane</keyword>
<gene>
    <name evidence="12" type="ORF">TCHU04912_LOCUS12101</name>
</gene>
<evidence type="ECO:0000256" key="6">
    <source>
        <dbReference type="ARBA" id="ARBA00023136"/>
    </source>
</evidence>
<feature type="signal peptide" evidence="10">
    <location>
        <begin position="1"/>
        <end position="20"/>
    </location>
</feature>
<keyword evidence="3 7" id="KW-0812">Transmembrane</keyword>
<keyword evidence="4 10" id="KW-0732">Signal</keyword>
<dbReference type="SMART" id="SM01190">
    <property type="entry name" value="EMP24_GP25L"/>
    <property type="match status" value="1"/>
</dbReference>
<organism evidence="12">
    <name type="scientific">Tetraselmis chuii</name>
    <dbReference type="NCBI Taxonomy" id="63592"/>
    <lineage>
        <taxon>Eukaryota</taxon>
        <taxon>Viridiplantae</taxon>
        <taxon>Chlorophyta</taxon>
        <taxon>core chlorophytes</taxon>
        <taxon>Chlorodendrophyceae</taxon>
        <taxon>Chlorodendrales</taxon>
        <taxon>Chlorodendraceae</taxon>
        <taxon>Tetraselmis</taxon>
    </lineage>
</organism>
<dbReference type="Pfam" id="PF01105">
    <property type="entry name" value="EMP24_GP25L"/>
    <property type="match status" value="1"/>
</dbReference>
<accession>A0A7S1SV81</accession>
<name>A0A7S1SV81_9CHLO</name>
<feature type="domain" description="GOLD" evidence="11">
    <location>
        <begin position="29"/>
        <end position="142"/>
    </location>
</feature>
<evidence type="ECO:0000256" key="4">
    <source>
        <dbReference type="ARBA" id="ARBA00022729"/>
    </source>
</evidence>
<evidence type="ECO:0000256" key="8">
    <source>
        <dbReference type="SAM" id="Coils"/>
    </source>
</evidence>
<dbReference type="AlphaFoldDB" id="A0A7S1SV81"/>
<dbReference type="InterPro" id="IPR015720">
    <property type="entry name" value="Emp24-like"/>
</dbReference>
<evidence type="ECO:0000256" key="7">
    <source>
        <dbReference type="RuleBase" id="RU003827"/>
    </source>
</evidence>
<evidence type="ECO:0000256" key="9">
    <source>
        <dbReference type="SAM" id="Phobius"/>
    </source>
</evidence>
<dbReference type="PROSITE" id="PS50866">
    <property type="entry name" value="GOLD"/>
    <property type="match status" value="1"/>
</dbReference>
<feature type="coiled-coil region" evidence="8">
    <location>
        <begin position="133"/>
        <end position="160"/>
    </location>
</feature>
<dbReference type="InterPro" id="IPR009038">
    <property type="entry name" value="GOLD_dom"/>
</dbReference>
<sequence length="207" mass="23268">MAPFARPLALLLLHIAATAAMEFDMTYQTKCVMEEIGVGVLVLGEYSAFLKDEPEHPPVEVDVKVEDPNGVVLYEHMAVKEGTFAFTSKTAGDYKTCFTAKDIPTAEKVKIQLEWKTGVAAKDWDTIAKKSNLNAMATELHKLEEMVKEIHGEMMAMRDREEDMRNLNETTNSRVASFSIVSLMVCIGVGVWQLLYLKSFFVRKKLL</sequence>
<keyword evidence="5 9" id="KW-1133">Transmembrane helix</keyword>
<evidence type="ECO:0000256" key="2">
    <source>
        <dbReference type="ARBA" id="ARBA00007104"/>
    </source>
</evidence>
<comment type="subcellular location">
    <subcellularLocation>
        <location evidence="1 7">Membrane</location>
        <topology evidence="1 7">Single-pass type I membrane protein</topology>
    </subcellularLocation>
</comment>
<evidence type="ECO:0000256" key="10">
    <source>
        <dbReference type="SAM" id="SignalP"/>
    </source>
</evidence>
<dbReference type="GO" id="GO:0016020">
    <property type="term" value="C:membrane"/>
    <property type="evidence" value="ECO:0007669"/>
    <property type="project" value="UniProtKB-SubCell"/>
</dbReference>
<feature type="chain" id="PRO_5031270175" description="GOLD domain-containing protein" evidence="10">
    <location>
        <begin position="21"/>
        <end position="207"/>
    </location>
</feature>
<feature type="transmembrane region" description="Helical" evidence="9">
    <location>
        <begin position="175"/>
        <end position="197"/>
    </location>
</feature>